<protein>
    <submittedName>
        <fullName evidence="3 4">Uncharacterized protein</fullName>
    </submittedName>
</protein>
<organism evidence="3">
    <name type="scientific">Guillardia theta (strain CCMP2712)</name>
    <name type="common">Cryptophyte</name>
    <dbReference type="NCBI Taxonomy" id="905079"/>
    <lineage>
        <taxon>Eukaryota</taxon>
        <taxon>Cryptophyceae</taxon>
        <taxon>Pyrenomonadales</taxon>
        <taxon>Geminigeraceae</taxon>
        <taxon>Guillardia</taxon>
    </lineage>
</organism>
<dbReference type="GO" id="GO:0046921">
    <property type="term" value="F:alpha-(1-&gt;6)-fucosyltransferase activity"/>
    <property type="evidence" value="ECO:0007669"/>
    <property type="project" value="TreeGrafter"/>
</dbReference>
<dbReference type="Proteomes" id="UP000011087">
    <property type="component" value="Unassembled WGS sequence"/>
</dbReference>
<dbReference type="AlphaFoldDB" id="L1IKG6"/>
<evidence type="ECO:0000256" key="1">
    <source>
        <dbReference type="SAM" id="MobiDB-lite"/>
    </source>
</evidence>
<dbReference type="PANTHER" id="PTHR13132">
    <property type="entry name" value="ALPHA- 1,6 -FUCOSYLTRANSFERASE"/>
    <property type="match status" value="1"/>
</dbReference>
<dbReference type="KEGG" id="gtt:GUITHDRAFT_145490"/>
<reference evidence="4" key="3">
    <citation type="submission" date="2015-06" db="UniProtKB">
        <authorList>
            <consortium name="EnsemblProtists"/>
        </authorList>
    </citation>
    <scope>IDENTIFICATION</scope>
</reference>
<evidence type="ECO:0000313" key="5">
    <source>
        <dbReference type="Proteomes" id="UP000011087"/>
    </source>
</evidence>
<keyword evidence="2" id="KW-0732">Signal</keyword>
<feature type="chain" id="PRO_5008770122" evidence="2">
    <location>
        <begin position="20"/>
        <end position="591"/>
    </location>
</feature>
<dbReference type="GO" id="GO:0006487">
    <property type="term" value="P:protein N-linked glycosylation"/>
    <property type="evidence" value="ECO:0007669"/>
    <property type="project" value="TreeGrafter"/>
</dbReference>
<dbReference type="PROSITE" id="PS51257">
    <property type="entry name" value="PROKAR_LIPOPROTEIN"/>
    <property type="match status" value="1"/>
</dbReference>
<keyword evidence="5" id="KW-1185">Reference proteome</keyword>
<accession>L1IKG6</accession>
<gene>
    <name evidence="3" type="ORF">GUITHDRAFT_145490</name>
</gene>
<sequence>MLRTGLMIVSIFLLYACSAVCGTAGADPDHVLAGLQVRESRTSVCVAQHANLTVSFCEQEDVSELESLVAVSTSPRVRRILTAELEKLKTFVELLEGSEQTVAAHEVLAASEEVSETGGQHVANHQQTDLPASGEREVTLRSEGSPDPGISRGAKKHSDVADRFVGFLPGWTEVESPRIKVTLMPYGVAECNYYQGQIESCNLEGCHSGRVYPECHKEKKFPKHPIDSESLLPLPPLPPPTVDETKHACGKGFQGQDGDAALLYKRLRKLQRPRDCKRARLMVYYHHVSGLASEVHKLALALSMALMTNRTLVVAESSGWGYADPLVCGNRTVTCHMQELNTWCKEEDAGEESPEVLLGRCCYMNDSLVTYPHRVMRVNQTTIEQHKLTLYYKTVPRRFAWRGLFWWRAQLVSFLFRPKPHMRPSPGPRFRISMHVRHDNTAEADPIPTSSYTSQASVAAAMLRSLDVSLGMERQDNESLREISLFLATDTPETETEVIRYIAAHNAKSAVKIRVFREEGRMRRRGTHSRAHGHEEIVDIFHVISRLVDSDVFIGKFSSGVSRLIAELGCVSGHFKIMPVSVDRRWGTTTP</sequence>
<dbReference type="EnsemblProtists" id="EKX36743">
    <property type="protein sequence ID" value="EKX36743"/>
    <property type="gene ID" value="GUITHDRAFT_145490"/>
</dbReference>
<feature type="signal peptide" evidence="2">
    <location>
        <begin position="1"/>
        <end position="19"/>
    </location>
</feature>
<dbReference type="EMBL" id="JH993068">
    <property type="protein sequence ID" value="EKX36743.1"/>
    <property type="molecule type" value="Genomic_DNA"/>
</dbReference>
<dbReference type="PaxDb" id="55529-EKX36743"/>
<dbReference type="HOGENOM" id="CLU_461892_0_0_1"/>
<proteinExistence type="predicted"/>
<evidence type="ECO:0000313" key="3">
    <source>
        <dbReference type="EMBL" id="EKX36743.1"/>
    </source>
</evidence>
<feature type="region of interest" description="Disordered" evidence="1">
    <location>
        <begin position="115"/>
        <end position="156"/>
    </location>
</feature>
<dbReference type="GeneID" id="17293485"/>
<dbReference type="Gene3D" id="3.40.50.11350">
    <property type="match status" value="1"/>
</dbReference>
<dbReference type="PANTHER" id="PTHR13132:SF29">
    <property type="entry name" value="ALPHA-(1,6)-FUCOSYLTRANSFERASE"/>
    <property type="match status" value="1"/>
</dbReference>
<name>L1IKG6_GUITC</name>
<dbReference type="RefSeq" id="XP_005823723.1">
    <property type="nucleotide sequence ID" value="XM_005823666.1"/>
</dbReference>
<evidence type="ECO:0000313" key="4">
    <source>
        <dbReference type="EnsemblProtists" id="EKX36743"/>
    </source>
</evidence>
<reference evidence="5" key="2">
    <citation type="submission" date="2012-11" db="EMBL/GenBank/DDBJ databases">
        <authorList>
            <person name="Kuo A."/>
            <person name="Curtis B.A."/>
            <person name="Tanifuji G."/>
            <person name="Burki F."/>
            <person name="Gruber A."/>
            <person name="Irimia M."/>
            <person name="Maruyama S."/>
            <person name="Arias M.C."/>
            <person name="Ball S.G."/>
            <person name="Gile G.H."/>
            <person name="Hirakawa Y."/>
            <person name="Hopkins J.F."/>
            <person name="Rensing S.A."/>
            <person name="Schmutz J."/>
            <person name="Symeonidi A."/>
            <person name="Elias M."/>
            <person name="Eveleigh R.J."/>
            <person name="Herman E.K."/>
            <person name="Klute M.J."/>
            <person name="Nakayama T."/>
            <person name="Obornik M."/>
            <person name="Reyes-Prieto A."/>
            <person name="Armbrust E.V."/>
            <person name="Aves S.J."/>
            <person name="Beiko R.G."/>
            <person name="Coutinho P."/>
            <person name="Dacks J.B."/>
            <person name="Durnford D.G."/>
            <person name="Fast N.M."/>
            <person name="Green B.R."/>
            <person name="Grisdale C."/>
            <person name="Hempe F."/>
            <person name="Henrissat B."/>
            <person name="Hoppner M.P."/>
            <person name="Ishida K.-I."/>
            <person name="Kim E."/>
            <person name="Koreny L."/>
            <person name="Kroth P.G."/>
            <person name="Liu Y."/>
            <person name="Malik S.-B."/>
            <person name="Maier U.G."/>
            <person name="McRose D."/>
            <person name="Mock T."/>
            <person name="Neilson J.A."/>
            <person name="Onodera N.T."/>
            <person name="Poole A.M."/>
            <person name="Pritham E.J."/>
            <person name="Richards T.A."/>
            <person name="Rocap G."/>
            <person name="Roy S.W."/>
            <person name="Sarai C."/>
            <person name="Schaack S."/>
            <person name="Shirato S."/>
            <person name="Slamovits C.H."/>
            <person name="Spencer D.F."/>
            <person name="Suzuki S."/>
            <person name="Worden A.Z."/>
            <person name="Zauner S."/>
            <person name="Barry K."/>
            <person name="Bell C."/>
            <person name="Bharti A.K."/>
            <person name="Crow J.A."/>
            <person name="Grimwood J."/>
            <person name="Kramer R."/>
            <person name="Lindquist E."/>
            <person name="Lucas S."/>
            <person name="Salamov A."/>
            <person name="McFadden G.I."/>
            <person name="Lane C.E."/>
            <person name="Keeling P.J."/>
            <person name="Gray M.W."/>
            <person name="Grigoriev I.V."/>
            <person name="Archibald J.M."/>
        </authorList>
    </citation>
    <scope>NUCLEOTIDE SEQUENCE</scope>
    <source>
        <strain evidence="5">CCMP2712</strain>
    </source>
</reference>
<reference evidence="3 5" key="1">
    <citation type="journal article" date="2012" name="Nature">
        <title>Algal genomes reveal evolutionary mosaicism and the fate of nucleomorphs.</title>
        <authorList>
            <consortium name="DOE Joint Genome Institute"/>
            <person name="Curtis B.A."/>
            <person name="Tanifuji G."/>
            <person name="Burki F."/>
            <person name="Gruber A."/>
            <person name="Irimia M."/>
            <person name="Maruyama S."/>
            <person name="Arias M.C."/>
            <person name="Ball S.G."/>
            <person name="Gile G.H."/>
            <person name="Hirakawa Y."/>
            <person name="Hopkins J.F."/>
            <person name="Kuo A."/>
            <person name="Rensing S.A."/>
            <person name="Schmutz J."/>
            <person name="Symeonidi A."/>
            <person name="Elias M."/>
            <person name="Eveleigh R.J."/>
            <person name="Herman E.K."/>
            <person name="Klute M.J."/>
            <person name="Nakayama T."/>
            <person name="Obornik M."/>
            <person name="Reyes-Prieto A."/>
            <person name="Armbrust E.V."/>
            <person name="Aves S.J."/>
            <person name="Beiko R.G."/>
            <person name="Coutinho P."/>
            <person name="Dacks J.B."/>
            <person name="Durnford D.G."/>
            <person name="Fast N.M."/>
            <person name="Green B.R."/>
            <person name="Grisdale C.J."/>
            <person name="Hempel F."/>
            <person name="Henrissat B."/>
            <person name="Hoppner M.P."/>
            <person name="Ishida K."/>
            <person name="Kim E."/>
            <person name="Koreny L."/>
            <person name="Kroth P.G."/>
            <person name="Liu Y."/>
            <person name="Malik S.B."/>
            <person name="Maier U.G."/>
            <person name="McRose D."/>
            <person name="Mock T."/>
            <person name="Neilson J.A."/>
            <person name="Onodera N.T."/>
            <person name="Poole A.M."/>
            <person name="Pritham E.J."/>
            <person name="Richards T.A."/>
            <person name="Rocap G."/>
            <person name="Roy S.W."/>
            <person name="Sarai C."/>
            <person name="Schaack S."/>
            <person name="Shirato S."/>
            <person name="Slamovits C.H."/>
            <person name="Spencer D.F."/>
            <person name="Suzuki S."/>
            <person name="Worden A.Z."/>
            <person name="Zauner S."/>
            <person name="Barry K."/>
            <person name="Bell C."/>
            <person name="Bharti A.K."/>
            <person name="Crow J.A."/>
            <person name="Grimwood J."/>
            <person name="Kramer R."/>
            <person name="Lindquist E."/>
            <person name="Lucas S."/>
            <person name="Salamov A."/>
            <person name="McFadden G.I."/>
            <person name="Lane C.E."/>
            <person name="Keeling P.J."/>
            <person name="Gray M.W."/>
            <person name="Grigoriev I.V."/>
            <person name="Archibald J.M."/>
        </authorList>
    </citation>
    <scope>NUCLEOTIDE SEQUENCE</scope>
    <source>
        <strain evidence="3 5">CCMP2712</strain>
    </source>
</reference>
<evidence type="ECO:0000256" key="2">
    <source>
        <dbReference type="SAM" id="SignalP"/>
    </source>
</evidence>
<dbReference type="OrthoDB" id="9397715at2759"/>